<keyword evidence="3 4" id="KW-0067">ATP-binding</keyword>
<dbReference type="InterPro" id="IPR024185">
    <property type="entry name" value="FTHF_cligase-like_sf"/>
</dbReference>
<evidence type="ECO:0000313" key="6">
    <source>
        <dbReference type="EMBL" id="ABM02456.1"/>
    </source>
</evidence>
<keyword evidence="7" id="KW-1185">Reference proteome</keyword>
<reference evidence="6 7" key="1">
    <citation type="submission" date="2007-01" db="EMBL/GenBank/DDBJ databases">
        <title>Complete sequence of Psychromonas ingrahamii 37.</title>
        <authorList>
            <consortium name="US DOE Joint Genome Institute"/>
            <person name="Copeland A."/>
            <person name="Lucas S."/>
            <person name="Lapidus A."/>
            <person name="Barry K."/>
            <person name="Detter J.C."/>
            <person name="Glavina del Rio T."/>
            <person name="Hammon N."/>
            <person name="Israni S."/>
            <person name="Dalin E."/>
            <person name="Tice H."/>
            <person name="Pitluck S."/>
            <person name="Thompson L.S."/>
            <person name="Brettin T."/>
            <person name="Bruce D."/>
            <person name="Han C."/>
            <person name="Tapia R."/>
            <person name="Schmutz J."/>
            <person name="Larimer F."/>
            <person name="Land M."/>
            <person name="Hauser L."/>
            <person name="Kyrpides N."/>
            <person name="Ivanova N."/>
            <person name="Staley J."/>
            <person name="Richardson P."/>
        </authorList>
    </citation>
    <scope>NUCLEOTIDE SEQUENCE [LARGE SCALE GENOMIC DNA]</scope>
    <source>
        <strain evidence="6 7">37</strain>
    </source>
</reference>
<feature type="binding site" evidence="4">
    <location>
        <begin position="138"/>
        <end position="146"/>
    </location>
    <ligand>
        <name>ATP</name>
        <dbReference type="ChEBI" id="CHEBI:30616"/>
    </ligand>
</feature>
<evidence type="ECO:0000256" key="2">
    <source>
        <dbReference type="ARBA" id="ARBA00022741"/>
    </source>
</evidence>
<evidence type="ECO:0000256" key="3">
    <source>
        <dbReference type="ARBA" id="ARBA00022840"/>
    </source>
</evidence>
<keyword evidence="5" id="KW-0479">Metal-binding</keyword>
<comment type="similarity">
    <text evidence="1 5">Belongs to the 5-formyltetrahydrofolate cyclo-ligase family.</text>
</comment>
<feature type="binding site" evidence="4">
    <location>
        <position position="58"/>
    </location>
    <ligand>
        <name>substrate</name>
    </ligand>
</feature>
<dbReference type="Pfam" id="PF01812">
    <property type="entry name" value="5-FTHF_cyc-lig"/>
    <property type="match status" value="1"/>
</dbReference>
<dbReference type="EC" id="6.3.3.2" evidence="5"/>
<proteinExistence type="inferred from homology"/>
<dbReference type="STRING" id="357804.Ping_0602"/>
<feature type="binding site" evidence="4">
    <location>
        <position position="53"/>
    </location>
    <ligand>
        <name>substrate</name>
    </ligand>
</feature>
<keyword evidence="2 4" id="KW-0547">Nucleotide-binding</keyword>
<dbReference type="PANTHER" id="PTHR23407">
    <property type="entry name" value="ATPASE INHIBITOR/5-FORMYLTETRAHYDROFOLATE CYCLO-LIGASE"/>
    <property type="match status" value="1"/>
</dbReference>
<dbReference type="GO" id="GO:0030272">
    <property type="term" value="F:5-formyltetrahydrofolate cyclo-ligase activity"/>
    <property type="evidence" value="ECO:0007669"/>
    <property type="project" value="UniProtKB-EC"/>
</dbReference>
<dbReference type="EMBL" id="CP000510">
    <property type="protein sequence ID" value="ABM02456.1"/>
    <property type="molecule type" value="Genomic_DNA"/>
</dbReference>
<dbReference type="NCBIfam" id="TIGR02727">
    <property type="entry name" value="MTHFS_bact"/>
    <property type="match status" value="1"/>
</dbReference>
<dbReference type="eggNOG" id="COG0212">
    <property type="taxonomic scope" value="Bacteria"/>
</dbReference>
<name>A1SSJ1_PSYIN</name>
<dbReference type="GO" id="GO:0005524">
    <property type="term" value="F:ATP binding"/>
    <property type="evidence" value="ECO:0007669"/>
    <property type="project" value="UniProtKB-KW"/>
</dbReference>
<evidence type="ECO:0000256" key="5">
    <source>
        <dbReference type="RuleBase" id="RU361279"/>
    </source>
</evidence>
<keyword evidence="6" id="KW-0436">Ligase</keyword>
<dbReference type="HOGENOM" id="CLU_066245_0_0_6"/>
<dbReference type="AlphaFoldDB" id="A1SSJ1"/>
<dbReference type="SUPFAM" id="SSF100950">
    <property type="entry name" value="NagB/RpiA/CoA transferase-like"/>
    <property type="match status" value="1"/>
</dbReference>
<sequence>MNKTLSRTEIRHQIRTARRDLSGLQQKQDADSLFSRLIKHSRVQQAGKISVTLAYDGEIDTLRFVEWCWQKNKKIYLPVIHPFNKGHLLFLEYTTKTEMVLNQHGIFEPKLNQLDACPMKELDLIFTPLVAFDTQGNRIGMGGGYYDRMLAPWFKDKTGPYPIGLAHDCQQVQQLPVEEWDVPLPEIITPSMHFCW</sequence>
<dbReference type="Gene3D" id="3.40.50.10420">
    <property type="entry name" value="NagB/RpiA/CoA transferase-like"/>
    <property type="match status" value="1"/>
</dbReference>
<dbReference type="InterPro" id="IPR037171">
    <property type="entry name" value="NagB/RpiA_transferase-like"/>
</dbReference>
<dbReference type="PANTHER" id="PTHR23407:SF1">
    <property type="entry name" value="5-FORMYLTETRAHYDROFOLATE CYCLO-LIGASE"/>
    <property type="match status" value="1"/>
</dbReference>
<protein>
    <recommendedName>
        <fullName evidence="5">5-formyltetrahydrofolate cyclo-ligase</fullName>
        <ecNumber evidence="5">6.3.3.2</ecNumber>
    </recommendedName>
</protein>
<gene>
    <name evidence="6" type="ordered locus">Ping_0602</name>
</gene>
<dbReference type="GO" id="GO:0046872">
    <property type="term" value="F:metal ion binding"/>
    <property type="evidence" value="ECO:0007669"/>
    <property type="project" value="UniProtKB-KW"/>
</dbReference>
<dbReference type="Proteomes" id="UP000000639">
    <property type="component" value="Chromosome"/>
</dbReference>
<comment type="catalytic activity">
    <reaction evidence="5">
        <text>(6S)-5-formyl-5,6,7,8-tetrahydrofolate + ATP = (6R)-5,10-methenyltetrahydrofolate + ADP + phosphate</text>
        <dbReference type="Rhea" id="RHEA:10488"/>
        <dbReference type="ChEBI" id="CHEBI:30616"/>
        <dbReference type="ChEBI" id="CHEBI:43474"/>
        <dbReference type="ChEBI" id="CHEBI:57455"/>
        <dbReference type="ChEBI" id="CHEBI:57457"/>
        <dbReference type="ChEBI" id="CHEBI:456216"/>
        <dbReference type="EC" id="6.3.3.2"/>
    </reaction>
</comment>
<dbReference type="GO" id="GO:0009396">
    <property type="term" value="P:folic acid-containing compound biosynthetic process"/>
    <property type="evidence" value="ECO:0007669"/>
    <property type="project" value="TreeGrafter"/>
</dbReference>
<organism evidence="6 7">
    <name type="scientific">Psychromonas ingrahamii (strain DSM 17664 / CCUG 51855 / 37)</name>
    <dbReference type="NCBI Taxonomy" id="357804"/>
    <lineage>
        <taxon>Bacteria</taxon>
        <taxon>Pseudomonadati</taxon>
        <taxon>Pseudomonadota</taxon>
        <taxon>Gammaproteobacteria</taxon>
        <taxon>Alteromonadales</taxon>
        <taxon>Psychromonadaceae</taxon>
        <taxon>Psychromonas</taxon>
    </lineage>
</organism>
<accession>A1SSJ1</accession>
<dbReference type="GO" id="GO:0035999">
    <property type="term" value="P:tetrahydrofolate interconversion"/>
    <property type="evidence" value="ECO:0007669"/>
    <property type="project" value="TreeGrafter"/>
</dbReference>
<dbReference type="KEGG" id="pin:Ping_0602"/>
<feature type="binding site" evidence="4">
    <location>
        <begin position="7"/>
        <end position="11"/>
    </location>
    <ligand>
        <name>ATP</name>
        <dbReference type="ChEBI" id="CHEBI:30616"/>
    </ligand>
</feature>
<comment type="cofactor">
    <cofactor evidence="5">
        <name>Mg(2+)</name>
        <dbReference type="ChEBI" id="CHEBI:18420"/>
    </cofactor>
</comment>
<evidence type="ECO:0000313" key="7">
    <source>
        <dbReference type="Proteomes" id="UP000000639"/>
    </source>
</evidence>
<dbReference type="InterPro" id="IPR002698">
    <property type="entry name" value="FTHF_cligase"/>
</dbReference>
<keyword evidence="5" id="KW-0460">Magnesium</keyword>
<dbReference type="OrthoDB" id="9801938at2"/>
<dbReference type="RefSeq" id="WP_011769015.1">
    <property type="nucleotide sequence ID" value="NC_008709.1"/>
</dbReference>
<evidence type="ECO:0000256" key="4">
    <source>
        <dbReference type="PIRSR" id="PIRSR006806-1"/>
    </source>
</evidence>
<evidence type="ECO:0000256" key="1">
    <source>
        <dbReference type="ARBA" id="ARBA00010638"/>
    </source>
</evidence>
<dbReference type="PIRSF" id="PIRSF006806">
    <property type="entry name" value="FTHF_cligase"/>
    <property type="match status" value="1"/>
</dbReference>